<evidence type="ECO:0000313" key="4">
    <source>
        <dbReference type="Proteomes" id="UP000706151"/>
    </source>
</evidence>
<accession>A0A935TAW5</accession>
<evidence type="ECO:0000259" key="2">
    <source>
        <dbReference type="Pfam" id="PF07589"/>
    </source>
</evidence>
<dbReference type="EMBL" id="JADJOT010000008">
    <property type="protein sequence ID" value="MBK7954093.1"/>
    <property type="molecule type" value="Genomic_DNA"/>
</dbReference>
<feature type="domain" description="Ice-binding protein C-terminal" evidence="2">
    <location>
        <begin position="331"/>
        <end position="353"/>
    </location>
</feature>
<protein>
    <submittedName>
        <fullName evidence="3">PEP-CTERM sorting domain-containing protein</fullName>
    </submittedName>
</protein>
<comment type="caution">
    <text evidence="3">The sequence shown here is derived from an EMBL/GenBank/DDBJ whole genome shotgun (WGS) entry which is preliminary data.</text>
</comment>
<feature type="signal peptide" evidence="1">
    <location>
        <begin position="1"/>
        <end position="32"/>
    </location>
</feature>
<reference evidence="3 4" key="1">
    <citation type="submission" date="2020-10" db="EMBL/GenBank/DDBJ databases">
        <title>Connecting structure to function with the recovery of over 1000 high-quality activated sludge metagenome-assembled genomes encoding full-length rRNA genes using long-read sequencing.</title>
        <authorList>
            <person name="Singleton C.M."/>
            <person name="Petriglieri F."/>
            <person name="Kristensen J.M."/>
            <person name="Kirkegaard R.H."/>
            <person name="Michaelsen T.Y."/>
            <person name="Andersen M.H."/>
            <person name="Karst S.M."/>
            <person name="Dueholm M.S."/>
            <person name="Nielsen P.H."/>
            <person name="Albertsen M."/>
        </authorList>
    </citation>
    <scope>NUCLEOTIDE SEQUENCE [LARGE SCALE GENOMIC DNA]</scope>
    <source>
        <strain evidence="3">Fred_18-Q3-R57-64_BAT3C.720</strain>
    </source>
</reference>
<dbReference type="AlphaFoldDB" id="A0A935TAW5"/>
<dbReference type="SUPFAM" id="SSF55486">
    <property type="entry name" value="Metalloproteases ('zincins'), catalytic domain"/>
    <property type="match status" value="1"/>
</dbReference>
<feature type="chain" id="PRO_5037367210" evidence="1">
    <location>
        <begin position="33"/>
        <end position="360"/>
    </location>
</feature>
<gene>
    <name evidence="3" type="ORF">IPK02_09130</name>
</gene>
<sequence length="360" mass="36984">METCKILRPTLRQLACGVTVAAAFGAASPAHALTFNLTSTGNATADMGFQAAASFWQGVFIDPVIVNITAGFALLDPNVLGQAGSAYLNTSFAAMKTALGVDASSVDDATMVVGLPGGSNYSKLINGTADSGGATHVHSAITDLQVTRANAKAIGLVAANDAAEDAQITFSSAFNFDFDPSDGIGAGLFDFVGIAIHELGHAMGFTSGVDFLDTNSNGPGVSGSFRDAYFDPYATLLDFTRCSGASQQAGADIDWTIGGSAKDFAIDGACSALVSNAWSTGKAFGDGWQASHWKDSFNIGIMDPTAVPPGQLNVVTARDIQAFDVIGWTQSVPEPASFLLFGTALLGMGVARKLKRPGAN</sequence>
<organism evidence="3 4">
    <name type="scientific">Candidatus Accumulibacter affinis</name>
    <dbReference type="NCBI Taxonomy" id="2954384"/>
    <lineage>
        <taxon>Bacteria</taxon>
        <taxon>Pseudomonadati</taxon>
        <taxon>Pseudomonadota</taxon>
        <taxon>Betaproteobacteria</taxon>
        <taxon>Candidatus Accumulibacter</taxon>
    </lineage>
</organism>
<dbReference type="NCBIfam" id="TIGR02595">
    <property type="entry name" value="PEP_CTERM"/>
    <property type="match status" value="1"/>
</dbReference>
<evidence type="ECO:0000256" key="1">
    <source>
        <dbReference type="SAM" id="SignalP"/>
    </source>
</evidence>
<dbReference type="Proteomes" id="UP000706151">
    <property type="component" value="Unassembled WGS sequence"/>
</dbReference>
<dbReference type="InterPro" id="IPR013424">
    <property type="entry name" value="Ice-binding_C"/>
</dbReference>
<proteinExistence type="predicted"/>
<evidence type="ECO:0000313" key="3">
    <source>
        <dbReference type="EMBL" id="MBK7954093.1"/>
    </source>
</evidence>
<dbReference type="NCBIfam" id="NF038122">
    <property type="entry name" value="metallo_LGF"/>
    <property type="match status" value="1"/>
</dbReference>
<dbReference type="Pfam" id="PF07589">
    <property type="entry name" value="PEP-CTERM"/>
    <property type="match status" value="1"/>
</dbReference>
<name>A0A935TAW5_9PROT</name>
<keyword evidence="1" id="KW-0732">Signal</keyword>